<dbReference type="RefSeq" id="WP_132796074.1">
    <property type="nucleotide sequence ID" value="NZ_SLXM01000020.1"/>
</dbReference>
<dbReference type="InterPro" id="IPR035986">
    <property type="entry name" value="PKD_dom_sf"/>
</dbReference>
<gene>
    <name evidence="2" type="ORF">EV195_12012</name>
</gene>
<feature type="domain" description="PKD" evidence="1">
    <location>
        <begin position="227"/>
        <end position="283"/>
    </location>
</feature>
<dbReference type="Gene3D" id="2.60.40.10">
    <property type="entry name" value="Immunoglobulins"/>
    <property type="match status" value="1"/>
</dbReference>
<dbReference type="Proteomes" id="UP000294564">
    <property type="component" value="Unassembled WGS sequence"/>
</dbReference>
<dbReference type="EMBL" id="SLXM01000020">
    <property type="protein sequence ID" value="TCP21321.1"/>
    <property type="molecule type" value="Genomic_DNA"/>
</dbReference>
<dbReference type="PROSITE" id="PS50093">
    <property type="entry name" value="PKD"/>
    <property type="match status" value="1"/>
</dbReference>
<name>A0A4R2NIT1_9FLAO</name>
<dbReference type="OrthoDB" id="1652165at2"/>
<evidence type="ECO:0000313" key="2">
    <source>
        <dbReference type="EMBL" id="TCP21321.1"/>
    </source>
</evidence>
<protein>
    <recommendedName>
        <fullName evidence="1">PKD domain-containing protein</fullName>
    </recommendedName>
</protein>
<sequence length="301" mass="31747">MKFKILYIILFITTPFLYSQSTNDYRTVASGNWTNVAIWEVYNGSAWVAATNYPGQVAGANDVTIGNGVTVTINSNITGAINSVTLGDRTGGIDNLLISNTSSLNVNQFTIAYDGLLNWTVNKTFSLPAGTAFAVQSPNPDPSLQLGVDHGIFENTTACSASKILQIGSTKYATCNGGGGSSVVTFNTVNNEGGNLSVFPTATPDPACANQLLQLNANPGGTEVNDTPLTYNWTASAPSGYSFSSTIENPTDTPPTPGSYTYEVTVTNNSGLTSTGTVTVTVENCNKTIITNRRITFRVTN</sequence>
<accession>A0A4R2NIT1</accession>
<evidence type="ECO:0000259" key="1">
    <source>
        <dbReference type="PROSITE" id="PS50093"/>
    </source>
</evidence>
<dbReference type="AlphaFoldDB" id="A0A4R2NIT1"/>
<dbReference type="Pfam" id="PF22352">
    <property type="entry name" value="K319L-like_PKD"/>
    <property type="match status" value="1"/>
</dbReference>
<organism evidence="2 3">
    <name type="scientific">Tenacibaculum skagerrakense</name>
    <dbReference type="NCBI Taxonomy" id="186571"/>
    <lineage>
        <taxon>Bacteria</taxon>
        <taxon>Pseudomonadati</taxon>
        <taxon>Bacteroidota</taxon>
        <taxon>Flavobacteriia</taxon>
        <taxon>Flavobacteriales</taxon>
        <taxon>Flavobacteriaceae</taxon>
        <taxon>Tenacibaculum</taxon>
    </lineage>
</organism>
<dbReference type="InterPro" id="IPR013783">
    <property type="entry name" value="Ig-like_fold"/>
</dbReference>
<evidence type="ECO:0000313" key="3">
    <source>
        <dbReference type="Proteomes" id="UP000294564"/>
    </source>
</evidence>
<keyword evidence="3" id="KW-1185">Reference proteome</keyword>
<dbReference type="InterPro" id="IPR000601">
    <property type="entry name" value="PKD_dom"/>
</dbReference>
<reference evidence="2 3" key="1">
    <citation type="submission" date="2019-03" db="EMBL/GenBank/DDBJ databases">
        <title>Genomic Encyclopedia of Type Strains, Phase IV (KMG-IV): sequencing the most valuable type-strain genomes for metagenomic binning, comparative biology and taxonomic classification.</title>
        <authorList>
            <person name="Goeker M."/>
        </authorList>
    </citation>
    <scope>NUCLEOTIDE SEQUENCE [LARGE SCALE GENOMIC DNA]</scope>
    <source>
        <strain evidence="2 3">DSM 14836</strain>
    </source>
</reference>
<proteinExistence type="predicted"/>
<comment type="caution">
    <text evidence="2">The sequence shown here is derived from an EMBL/GenBank/DDBJ whole genome shotgun (WGS) entry which is preliminary data.</text>
</comment>
<dbReference type="SUPFAM" id="SSF49299">
    <property type="entry name" value="PKD domain"/>
    <property type="match status" value="1"/>
</dbReference>